<evidence type="ECO:0000313" key="3">
    <source>
        <dbReference type="EMBL" id="QAA82530.1"/>
    </source>
</evidence>
<sequence>MDVLFLTVYSEDCSLGVSSFEDRGFYIQPNPVGEKLGLVSKTLSGKTTFKIFNSEGGLLSIQDLLFEEQASLDVSNLSSGIYILHLTDEYGNRATKKFVKK</sequence>
<dbReference type="KEGG" id="aev:EI546_12730"/>
<dbReference type="NCBIfam" id="TIGR04183">
    <property type="entry name" value="Por_Secre_tail"/>
    <property type="match status" value="1"/>
</dbReference>
<dbReference type="InterPro" id="IPR026444">
    <property type="entry name" value="Secre_tail"/>
</dbReference>
<organism evidence="3 4">
    <name type="scientific">Aequorivita ciconiae</name>
    <dbReference type="NCBI Taxonomy" id="2494375"/>
    <lineage>
        <taxon>Bacteria</taxon>
        <taxon>Pseudomonadati</taxon>
        <taxon>Bacteroidota</taxon>
        <taxon>Flavobacteriia</taxon>
        <taxon>Flavobacteriales</taxon>
        <taxon>Flavobacteriaceae</taxon>
        <taxon>Aequorivita</taxon>
    </lineage>
</organism>
<proteinExistence type="predicted"/>
<evidence type="ECO:0000256" key="1">
    <source>
        <dbReference type="ARBA" id="ARBA00022729"/>
    </source>
</evidence>
<gene>
    <name evidence="3" type="ORF">EI546_12730</name>
</gene>
<dbReference type="AlphaFoldDB" id="A0A410G5L2"/>
<evidence type="ECO:0000313" key="4">
    <source>
        <dbReference type="Proteomes" id="UP000285517"/>
    </source>
</evidence>
<feature type="domain" description="Secretion system C-terminal sorting" evidence="2">
    <location>
        <begin position="29"/>
        <end position="99"/>
    </location>
</feature>
<reference evidence="3 4" key="1">
    <citation type="submission" date="2019-01" db="EMBL/GenBank/DDBJ databases">
        <title>Complete genome sequencing of Aequorivita sp. H23M31.</title>
        <authorList>
            <person name="Bae J.-W."/>
        </authorList>
    </citation>
    <scope>NUCLEOTIDE SEQUENCE [LARGE SCALE GENOMIC DNA]</scope>
    <source>
        <strain evidence="3 4">H23M31</strain>
    </source>
</reference>
<keyword evidence="4" id="KW-1185">Reference proteome</keyword>
<evidence type="ECO:0000259" key="2">
    <source>
        <dbReference type="Pfam" id="PF18962"/>
    </source>
</evidence>
<dbReference type="Proteomes" id="UP000285517">
    <property type="component" value="Chromosome"/>
</dbReference>
<name>A0A410G5L2_9FLAO</name>
<protein>
    <submittedName>
        <fullName evidence="3">T9SS type A sorting domain-containing protein</fullName>
    </submittedName>
</protein>
<accession>A0A410G5L2</accession>
<dbReference type="Pfam" id="PF18962">
    <property type="entry name" value="Por_Secre_tail"/>
    <property type="match status" value="1"/>
</dbReference>
<dbReference type="OrthoDB" id="3179827at2"/>
<keyword evidence="1" id="KW-0732">Signal</keyword>
<dbReference type="EMBL" id="CP034951">
    <property type="protein sequence ID" value="QAA82530.1"/>
    <property type="molecule type" value="Genomic_DNA"/>
</dbReference>